<name>A0A4Y9A8I3_9BACI</name>
<organism evidence="1 2">
    <name type="scientific">Lentibacillus salicampi</name>
    <dbReference type="NCBI Taxonomy" id="175306"/>
    <lineage>
        <taxon>Bacteria</taxon>
        <taxon>Bacillati</taxon>
        <taxon>Bacillota</taxon>
        <taxon>Bacilli</taxon>
        <taxon>Bacillales</taxon>
        <taxon>Bacillaceae</taxon>
        <taxon>Lentibacillus</taxon>
    </lineage>
</organism>
<keyword evidence="2" id="KW-1185">Reference proteome</keyword>
<gene>
    <name evidence="1" type="ORF">E4U82_13795</name>
</gene>
<comment type="caution">
    <text evidence="1">The sequence shown here is derived from an EMBL/GenBank/DDBJ whole genome shotgun (WGS) entry which is preliminary data.</text>
</comment>
<evidence type="ECO:0000313" key="1">
    <source>
        <dbReference type="EMBL" id="TFJ92148.1"/>
    </source>
</evidence>
<evidence type="ECO:0000313" key="2">
    <source>
        <dbReference type="Proteomes" id="UP000298484"/>
    </source>
</evidence>
<dbReference type="EMBL" id="SRHY01000028">
    <property type="protein sequence ID" value="TFJ92148.1"/>
    <property type="molecule type" value="Genomic_DNA"/>
</dbReference>
<dbReference type="OrthoDB" id="2974619at2"/>
<accession>A0A4Y9A8I3</accession>
<dbReference type="RefSeq" id="WP_135110755.1">
    <property type="nucleotide sequence ID" value="NZ_SRHY01000028.1"/>
</dbReference>
<proteinExistence type="predicted"/>
<dbReference type="Proteomes" id="UP000298484">
    <property type="component" value="Unassembled WGS sequence"/>
</dbReference>
<sequence length="90" mass="9929">MADKQLSEGKSIGALTIDVDCSDALKGLKAVQREARGATAALKELDDVKKHTCPECKTITLEIEAWWSDKETPHEVKWCTHCGWSNATQT</sequence>
<dbReference type="AlphaFoldDB" id="A0A4Y9A8I3"/>
<reference evidence="1 2" key="1">
    <citation type="submission" date="2019-03" db="EMBL/GenBank/DDBJ databases">
        <title>Genome sequence of Lentibacillus salicampi ATCC BAA-719.</title>
        <authorList>
            <person name="Maclea K.S."/>
            <person name="Simoes Junior M."/>
        </authorList>
    </citation>
    <scope>NUCLEOTIDE SEQUENCE [LARGE SCALE GENOMIC DNA]</scope>
    <source>
        <strain evidence="1 2">ATCC BAA-719</strain>
    </source>
</reference>
<protein>
    <submittedName>
        <fullName evidence="1">Uncharacterized protein</fullName>
    </submittedName>
</protein>